<evidence type="ECO:0008006" key="3">
    <source>
        <dbReference type="Google" id="ProtNLM"/>
    </source>
</evidence>
<dbReference type="RefSeq" id="WP_008787209.1">
    <property type="nucleotide sequence ID" value="NZ_AKCB01000001.1"/>
</dbReference>
<name>E7G5P3_9FIRM</name>
<dbReference type="GeneID" id="78229491"/>
<evidence type="ECO:0000313" key="1">
    <source>
        <dbReference type="EMBL" id="EFW06544.1"/>
    </source>
</evidence>
<organism evidence="1 2">
    <name type="scientific">Coprobacillus cateniformis</name>
    <dbReference type="NCBI Taxonomy" id="100884"/>
    <lineage>
        <taxon>Bacteria</taxon>
        <taxon>Bacillati</taxon>
        <taxon>Bacillota</taxon>
        <taxon>Erysipelotrichia</taxon>
        <taxon>Erysipelotrichales</taxon>
        <taxon>Coprobacillaceae</taxon>
        <taxon>Coprobacillus</taxon>
    </lineage>
</organism>
<proteinExistence type="predicted"/>
<dbReference type="Pfam" id="PF11687">
    <property type="entry name" value="DUF3284"/>
    <property type="match status" value="1"/>
</dbReference>
<protein>
    <recommendedName>
        <fullName evidence="3">DUF3284 domain-containing protein</fullName>
    </recommendedName>
</protein>
<accession>E7G5P3</accession>
<gene>
    <name evidence="1" type="ORF">HMPREF9488_00081</name>
</gene>
<dbReference type="EMBL" id="ADKX01000001">
    <property type="protein sequence ID" value="EFW06544.1"/>
    <property type="molecule type" value="Genomic_DNA"/>
</dbReference>
<dbReference type="InterPro" id="IPR021701">
    <property type="entry name" value="DUF3284"/>
</dbReference>
<dbReference type="HOGENOM" id="CLU_135501_0_0_9"/>
<sequence>MQIERQMYGKCKEFFDVLIEGIKEDILSSTGKTIAEEKLKEGYSYKKKIMNKKETIAKAKIVKYDVPNEYCLKVTSDNGVTTISYKIRQEDDENFTVVYKEEYVAKGASKGKLVHFMHERSVKKRINRTLDYIQKYMNEKKNKEE</sequence>
<dbReference type="Proteomes" id="UP000003157">
    <property type="component" value="Unassembled WGS sequence"/>
</dbReference>
<dbReference type="eggNOG" id="ENOG5032U4R">
    <property type="taxonomic scope" value="Bacteria"/>
</dbReference>
<keyword evidence="2" id="KW-1185">Reference proteome</keyword>
<comment type="caution">
    <text evidence="1">The sequence shown here is derived from an EMBL/GenBank/DDBJ whole genome shotgun (WGS) entry which is preliminary data.</text>
</comment>
<reference evidence="1 2" key="1">
    <citation type="submission" date="2010-12" db="EMBL/GenBank/DDBJ databases">
        <title>The Genome Sequence of Coprobacillus sp. strain 29_1.</title>
        <authorList>
            <consortium name="The Broad Institute Genome Sequencing Platform"/>
            <person name="Earl A."/>
            <person name="Ward D."/>
            <person name="Feldgarden M."/>
            <person name="Gevers D."/>
            <person name="Daigneault M."/>
            <person name="Sibley C.D."/>
            <person name="White A."/>
            <person name="Strauss J."/>
            <person name="Allen-Vercoe E."/>
            <person name="Young S.K."/>
            <person name="Zeng Q."/>
            <person name="Gargeya S."/>
            <person name="Fitzgerald M."/>
            <person name="Haas B."/>
            <person name="Abouelleil A."/>
            <person name="Alvarado L."/>
            <person name="Arachchi H.M."/>
            <person name="Berlin A."/>
            <person name="Brown A."/>
            <person name="Chapman S.B."/>
            <person name="Chen Z."/>
            <person name="Dunbar C."/>
            <person name="Freedman E."/>
            <person name="Gearin G."/>
            <person name="Gellesch M."/>
            <person name="Goldberg J."/>
            <person name="Griggs A."/>
            <person name="Gujja S."/>
            <person name="Heilman E."/>
            <person name="Heiman D."/>
            <person name="Howarth C."/>
            <person name="Larson L."/>
            <person name="Lui A."/>
            <person name="MacDonald P.J.P."/>
            <person name="Mehta T."/>
            <person name="Montmayeur A."/>
            <person name="Murphy C."/>
            <person name="Neiman D."/>
            <person name="Pearson M."/>
            <person name="Priest M."/>
            <person name="Roberts A."/>
            <person name="Saif S."/>
            <person name="Shea T."/>
            <person name="Shenoy N."/>
            <person name="Sisk P."/>
            <person name="Stolte C."/>
            <person name="Sykes S."/>
            <person name="White J."/>
            <person name="Yandava C."/>
            <person name="Nusbaum C."/>
            <person name="Birren B."/>
        </authorList>
    </citation>
    <scope>NUCLEOTIDE SEQUENCE [LARGE SCALE GENOMIC DNA]</scope>
    <source>
        <strain evidence="1 2">29_1</strain>
    </source>
</reference>
<dbReference type="AlphaFoldDB" id="E7G5P3"/>
<evidence type="ECO:0000313" key="2">
    <source>
        <dbReference type="Proteomes" id="UP000003157"/>
    </source>
</evidence>